<organism evidence="1 2">
    <name type="scientific">Solanum bulbocastanum</name>
    <name type="common">Wild potato</name>
    <dbReference type="NCBI Taxonomy" id="147425"/>
    <lineage>
        <taxon>Eukaryota</taxon>
        <taxon>Viridiplantae</taxon>
        <taxon>Streptophyta</taxon>
        <taxon>Embryophyta</taxon>
        <taxon>Tracheophyta</taxon>
        <taxon>Spermatophyta</taxon>
        <taxon>Magnoliopsida</taxon>
        <taxon>eudicotyledons</taxon>
        <taxon>Gunneridae</taxon>
        <taxon>Pentapetalae</taxon>
        <taxon>asterids</taxon>
        <taxon>lamiids</taxon>
        <taxon>Solanales</taxon>
        <taxon>Solanaceae</taxon>
        <taxon>Solanoideae</taxon>
        <taxon>Solaneae</taxon>
        <taxon>Solanum</taxon>
    </lineage>
</organism>
<keyword evidence="2" id="KW-1185">Reference proteome</keyword>
<comment type="caution">
    <text evidence="1">The sequence shown here is derived from an EMBL/GenBank/DDBJ whole genome shotgun (WGS) entry which is preliminary data.</text>
</comment>
<evidence type="ECO:0000313" key="2">
    <source>
        <dbReference type="Proteomes" id="UP001371456"/>
    </source>
</evidence>
<dbReference type="Proteomes" id="UP001371456">
    <property type="component" value="Unassembled WGS sequence"/>
</dbReference>
<accession>A0AAN8TAL0</accession>
<dbReference type="AlphaFoldDB" id="A0AAN8TAL0"/>
<proteinExistence type="predicted"/>
<gene>
    <name evidence="1" type="ORF">RDI58_019418</name>
</gene>
<protein>
    <submittedName>
        <fullName evidence="1">Uncharacterized protein</fullName>
    </submittedName>
</protein>
<dbReference type="EMBL" id="JBANQN010000008">
    <property type="protein sequence ID" value="KAK6781622.1"/>
    <property type="molecule type" value="Genomic_DNA"/>
</dbReference>
<sequence length="52" mass="5883">MKVKNNGKRLYCKIASHCSKINSPTSRDDLTAFVVALEAAFYPVSRHENSRQ</sequence>
<evidence type="ECO:0000313" key="1">
    <source>
        <dbReference type="EMBL" id="KAK6781622.1"/>
    </source>
</evidence>
<name>A0AAN8TAL0_SOLBU</name>
<reference evidence="1 2" key="1">
    <citation type="submission" date="2024-02" db="EMBL/GenBank/DDBJ databases">
        <title>de novo genome assembly of Solanum bulbocastanum strain 11H21.</title>
        <authorList>
            <person name="Hosaka A.J."/>
        </authorList>
    </citation>
    <scope>NUCLEOTIDE SEQUENCE [LARGE SCALE GENOMIC DNA]</scope>
    <source>
        <tissue evidence="1">Young leaves</tissue>
    </source>
</reference>